<feature type="domain" description="Response regulatory" evidence="3">
    <location>
        <begin position="160"/>
        <end position="280"/>
    </location>
</feature>
<dbReference type="InterPro" id="IPR011006">
    <property type="entry name" value="CheY-like_superfamily"/>
</dbReference>
<gene>
    <name evidence="4" type="ORF">GCM10011396_05520</name>
</gene>
<dbReference type="Pfam" id="PF00072">
    <property type="entry name" value="Response_reg"/>
    <property type="match status" value="1"/>
</dbReference>
<protein>
    <recommendedName>
        <fullName evidence="3">Response regulatory domain-containing protein</fullName>
    </recommendedName>
</protein>
<evidence type="ECO:0000313" key="5">
    <source>
        <dbReference type="Proteomes" id="UP000637423"/>
    </source>
</evidence>
<evidence type="ECO:0000256" key="1">
    <source>
        <dbReference type="ARBA" id="ARBA00022553"/>
    </source>
</evidence>
<dbReference type="Gene3D" id="3.40.50.2300">
    <property type="match status" value="1"/>
</dbReference>
<name>A0A916XBK9_9BURK</name>
<reference evidence="4" key="1">
    <citation type="journal article" date="2014" name="Int. J. Syst. Evol. Microbiol.">
        <title>Complete genome sequence of Corynebacterium casei LMG S-19264T (=DSM 44701T), isolated from a smear-ripened cheese.</title>
        <authorList>
            <consortium name="US DOE Joint Genome Institute (JGI-PGF)"/>
            <person name="Walter F."/>
            <person name="Albersmeier A."/>
            <person name="Kalinowski J."/>
            <person name="Ruckert C."/>
        </authorList>
    </citation>
    <scope>NUCLEOTIDE SEQUENCE</scope>
    <source>
        <strain evidence="4">CGMCC 1.10998</strain>
    </source>
</reference>
<dbReference type="PANTHER" id="PTHR44591:SF3">
    <property type="entry name" value="RESPONSE REGULATORY DOMAIN-CONTAINING PROTEIN"/>
    <property type="match status" value="1"/>
</dbReference>
<dbReference type="CDD" id="cd17574">
    <property type="entry name" value="REC_OmpR"/>
    <property type="match status" value="1"/>
</dbReference>
<dbReference type="PROSITE" id="PS50110">
    <property type="entry name" value="RESPONSE_REGULATORY"/>
    <property type="match status" value="1"/>
</dbReference>
<proteinExistence type="predicted"/>
<evidence type="ECO:0000259" key="3">
    <source>
        <dbReference type="PROSITE" id="PS50110"/>
    </source>
</evidence>
<dbReference type="EMBL" id="BMED01000001">
    <property type="protein sequence ID" value="GGC61472.1"/>
    <property type="molecule type" value="Genomic_DNA"/>
</dbReference>
<dbReference type="AlphaFoldDB" id="A0A916XBK9"/>
<feature type="modified residue" description="4-aspartylphosphate" evidence="2">
    <location>
        <position position="210"/>
    </location>
</feature>
<evidence type="ECO:0000256" key="2">
    <source>
        <dbReference type="PROSITE-ProRule" id="PRU00169"/>
    </source>
</evidence>
<dbReference type="InterPro" id="IPR001789">
    <property type="entry name" value="Sig_transdc_resp-reg_receiver"/>
</dbReference>
<dbReference type="SUPFAM" id="SSF52172">
    <property type="entry name" value="CheY-like"/>
    <property type="match status" value="1"/>
</dbReference>
<dbReference type="GO" id="GO:0000160">
    <property type="term" value="P:phosphorelay signal transduction system"/>
    <property type="evidence" value="ECO:0007669"/>
    <property type="project" value="InterPro"/>
</dbReference>
<sequence length="285" mass="31152">MNYVVEVQMNTVDKIYSKTAKGLAALRAGTKELNRDSLKVLSQVDGRSNSVALLAGLSGMTMQKLREALDALERSGYVRVLTQTSQDIVEPAADKDGKIEFSLSSSIPPASEIEVTELSPEDSVQAWAEAQRGSQALQQKGFYTHSKNKAFPRISLSGLSVLIMEDDEDISNLMATMLTSKEVRVTQVFDIPTALTALQGESVPDLVLLDVVVPGLADKDGFHVLEVIRNDPRLAAIPVIMVTSQISDKDVMHGLKARADGYIFKPLKWATLYRCIRSVFGLPVE</sequence>
<keyword evidence="5" id="KW-1185">Reference proteome</keyword>
<organism evidence="4 5">
    <name type="scientific">Undibacterium terreum</name>
    <dbReference type="NCBI Taxonomy" id="1224302"/>
    <lineage>
        <taxon>Bacteria</taxon>
        <taxon>Pseudomonadati</taxon>
        <taxon>Pseudomonadota</taxon>
        <taxon>Betaproteobacteria</taxon>
        <taxon>Burkholderiales</taxon>
        <taxon>Oxalobacteraceae</taxon>
        <taxon>Undibacterium</taxon>
    </lineage>
</organism>
<dbReference type="SMART" id="SM00448">
    <property type="entry name" value="REC"/>
    <property type="match status" value="1"/>
</dbReference>
<dbReference type="PANTHER" id="PTHR44591">
    <property type="entry name" value="STRESS RESPONSE REGULATOR PROTEIN 1"/>
    <property type="match status" value="1"/>
</dbReference>
<dbReference type="Proteomes" id="UP000637423">
    <property type="component" value="Unassembled WGS sequence"/>
</dbReference>
<accession>A0A916XBK9</accession>
<dbReference type="InterPro" id="IPR050595">
    <property type="entry name" value="Bact_response_regulator"/>
</dbReference>
<evidence type="ECO:0000313" key="4">
    <source>
        <dbReference type="EMBL" id="GGC61472.1"/>
    </source>
</evidence>
<comment type="caution">
    <text evidence="4">The sequence shown here is derived from an EMBL/GenBank/DDBJ whole genome shotgun (WGS) entry which is preliminary data.</text>
</comment>
<reference evidence="4" key="2">
    <citation type="submission" date="2020-09" db="EMBL/GenBank/DDBJ databases">
        <authorList>
            <person name="Sun Q."/>
            <person name="Zhou Y."/>
        </authorList>
    </citation>
    <scope>NUCLEOTIDE SEQUENCE</scope>
    <source>
        <strain evidence="4">CGMCC 1.10998</strain>
    </source>
</reference>
<keyword evidence="1 2" id="KW-0597">Phosphoprotein</keyword>